<dbReference type="Pfam" id="PF01323">
    <property type="entry name" value="DSBA"/>
    <property type="match status" value="1"/>
</dbReference>
<evidence type="ECO:0000259" key="1">
    <source>
        <dbReference type="Pfam" id="PF01323"/>
    </source>
</evidence>
<dbReference type="EMBL" id="BOOG01000049">
    <property type="protein sequence ID" value="GIH72302.1"/>
    <property type="molecule type" value="Genomic_DNA"/>
</dbReference>
<gene>
    <name evidence="2" type="ORF">Mth01_45550</name>
</gene>
<feature type="domain" description="DSBA-like thioredoxin" evidence="1">
    <location>
        <begin position="3"/>
        <end position="32"/>
    </location>
</feature>
<sequence length="49" mass="5591">MRVEMWADVVCPWAYIGKRRLERAPASWDGEPHLSLAAAMSPEYDTTPE</sequence>
<keyword evidence="3" id="KW-1185">Reference proteome</keyword>
<reference evidence="2" key="1">
    <citation type="submission" date="2021-01" db="EMBL/GenBank/DDBJ databases">
        <title>Whole genome shotgun sequence of Sphaerimonospora thailandensis NBRC 107569.</title>
        <authorList>
            <person name="Komaki H."/>
            <person name="Tamura T."/>
        </authorList>
    </citation>
    <scope>NUCLEOTIDE SEQUENCE</scope>
    <source>
        <strain evidence="2">NBRC 107569</strain>
    </source>
</reference>
<evidence type="ECO:0000313" key="2">
    <source>
        <dbReference type="EMBL" id="GIH72302.1"/>
    </source>
</evidence>
<dbReference type="Gene3D" id="3.40.30.10">
    <property type="entry name" value="Glutaredoxin"/>
    <property type="match status" value="1"/>
</dbReference>
<dbReference type="InterPro" id="IPR001853">
    <property type="entry name" value="DSBA-like_thioredoxin_dom"/>
</dbReference>
<evidence type="ECO:0000313" key="3">
    <source>
        <dbReference type="Proteomes" id="UP000610966"/>
    </source>
</evidence>
<dbReference type="InterPro" id="IPR036249">
    <property type="entry name" value="Thioredoxin-like_sf"/>
</dbReference>
<organism evidence="2 3">
    <name type="scientific">Sphaerimonospora thailandensis</name>
    <dbReference type="NCBI Taxonomy" id="795644"/>
    <lineage>
        <taxon>Bacteria</taxon>
        <taxon>Bacillati</taxon>
        <taxon>Actinomycetota</taxon>
        <taxon>Actinomycetes</taxon>
        <taxon>Streptosporangiales</taxon>
        <taxon>Streptosporangiaceae</taxon>
        <taxon>Sphaerimonospora</taxon>
    </lineage>
</organism>
<comment type="caution">
    <text evidence="2">The sequence shown here is derived from an EMBL/GenBank/DDBJ whole genome shotgun (WGS) entry which is preliminary data.</text>
</comment>
<proteinExistence type="predicted"/>
<name>A0A8J3W141_9ACTN</name>
<dbReference type="Proteomes" id="UP000610966">
    <property type="component" value="Unassembled WGS sequence"/>
</dbReference>
<accession>A0A8J3W141</accession>
<dbReference type="SUPFAM" id="SSF52833">
    <property type="entry name" value="Thioredoxin-like"/>
    <property type="match status" value="1"/>
</dbReference>
<protein>
    <recommendedName>
        <fullName evidence="1">DSBA-like thioredoxin domain-containing protein</fullName>
    </recommendedName>
</protein>
<dbReference type="RefSeq" id="WP_407695970.1">
    <property type="nucleotide sequence ID" value="NZ_BOOG01000049.1"/>
</dbReference>
<dbReference type="AlphaFoldDB" id="A0A8J3W141"/>
<dbReference type="GO" id="GO:0016491">
    <property type="term" value="F:oxidoreductase activity"/>
    <property type="evidence" value="ECO:0007669"/>
    <property type="project" value="InterPro"/>
</dbReference>